<protein>
    <submittedName>
        <fullName evidence="3">Long-chain acyl-CoA synthetase</fullName>
    </submittedName>
</protein>
<dbReference type="GO" id="GO:0006631">
    <property type="term" value="P:fatty acid metabolic process"/>
    <property type="evidence" value="ECO:0007669"/>
    <property type="project" value="TreeGrafter"/>
</dbReference>
<proteinExistence type="predicted"/>
<dbReference type="GO" id="GO:0031956">
    <property type="term" value="F:medium-chain fatty acid-CoA ligase activity"/>
    <property type="evidence" value="ECO:0007669"/>
    <property type="project" value="TreeGrafter"/>
</dbReference>
<evidence type="ECO:0000259" key="1">
    <source>
        <dbReference type="Pfam" id="PF00501"/>
    </source>
</evidence>
<dbReference type="RefSeq" id="WP_123559247.1">
    <property type="nucleotide sequence ID" value="NZ_RJVJ01000001.1"/>
</dbReference>
<dbReference type="Gene3D" id="3.30.300.30">
    <property type="match status" value="1"/>
</dbReference>
<sequence>MTAPVWQPIPRGDIPRYETVMEYVEHYAARTPDAVAVSDLDGASITYGRLPAAVRGLQKGLLDGRVGPGDVVATLAPPSVDHWLTFLAAVDLGALWLGLNPRYRLEEWRGIFAVARPKALYARQQIGQRDYTADLAALTEEFGTLRLPLDPPPADTPTGGDAAPDEPALLVFTSGSTGKPKGVLLRQSGLLACARIQAHHYGQWGGAVLNSLPINHVGCIVDIGLTALVTGGTQVFVEDFLPQTFLDALTRTKASLLGGVPAMLLYLMEKPEFWSTDLSHVRRILWSGGHMPKNAAMLLATLGKPMHNFYGMTETTGSFTFTRPDADIDHLVDTVGLPDPGWQVRIADPATGVRTPDGSAGEIQVRGPGVMHSYLGDPQASADAFTEDGYFKTSDLGVRNADGSISLAGRLRDVFKSGGYNVFPRQVEEALEALPNVVMAAVVAAPDDTLGEVGIAFLTLLPGTDLDEDDVRNALKTTLASYKVPKRFILMDEPPLLPNGKLNRRALAATAVGSKRP</sequence>
<dbReference type="InterPro" id="IPR020845">
    <property type="entry name" value="AMP-binding_CS"/>
</dbReference>
<name>A0A8G1URR8_9ACTN</name>
<feature type="domain" description="AMP-binding enzyme C-terminal" evidence="2">
    <location>
        <begin position="426"/>
        <end position="501"/>
    </location>
</feature>
<dbReference type="PANTHER" id="PTHR43201">
    <property type="entry name" value="ACYL-COA SYNTHETASE"/>
    <property type="match status" value="1"/>
</dbReference>
<dbReference type="InterPro" id="IPR045851">
    <property type="entry name" value="AMP-bd_C_sf"/>
</dbReference>
<dbReference type="InterPro" id="IPR042099">
    <property type="entry name" value="ANL_N_sf"/>
</dbReference>
<dbReference type="Gene3D" id="3.40.50.12780">
    <property type="entry name" value="N-terminal domain of ligase-like"/>
    <property type="match status" value="1"/>
</dbReference>
<dbReference type="Pfam" id="PF13193">
    <property type="entry name" value="AMP-binding_C"/>
    <property type="match status" value="1"/>
</dbReference>
<gene>
    <name evidence="3" type="ORF">EDD39_4842</name>
</gene>
<dbReference type="EMBL" id="RJVJ01000001">
    <property type="protein sequence ID" value="ROR46562.1"/>
    <property type="molecule type" value="Genomic_DNA"/>
</dbReference>
<evidence type="ECO:0000313" key="4">
    <source>
        <dbReference type="Proteomes" id="UP000267408"/>
    </source>
</evidence>
<dbReference type="PANTHER" id="PTHR43201:SF32">
    <property type="entry name" value="2-SUCCINYLBENZOATE--COA LIGASE, CHLOROPLASTIC_PEROXISOMAL"/>
    <property type="match status" value="1"/>
</dbReference>
<dbReference type="Pfam" id="PF00501">
    <property type="entry name" value="AMP-binding"/>
    <property type="match status" value="1"/>
</dbReference>
<dbReference type="OrthoDB" id="9803968at2"/>
<dbReference type="InterPro" id="IPR000873">
    <property type="entry name" value="AMP-dep_synth/lig_dom"/>
</dbReference>
<feature type="domain" description="AMP-dependent synthetase/ligase" evidence="1">
    <location>
        <begin position="25"/>
        <end position="375"/>
    </location>
</feature>
<dbReference type="AlphaFoldDB" id="A0A8G1URR8"/>
<dbReference type="Proteomes" id="UP000267408">
    <property type="component" value="Unassembled WGS sequence"/>
</dbReference>
<organism evidence="3 4">
    <name type="scientific">Kitasatospora cineracea</name>
    <dbReference type="NCBI Taxonomy" id="88074"/>
    <lineage>
        <taxon>Bacteria</taxon>
        <taxon>Bacillati</taxon>
        <taxon>Actinomycetota</taxon>
        <taxon>Actinomycetes</taxon>
        <taxon>Kitasatosporales</taxon>
        <taxon>Streptomycetaceae</taxon>
        <taxon>Kitasatospora</taxon>
    </lineage>
</organism>
<dbReference type="SUPFAM" id="SSF56801">
    <property type="entry name" value="Acetyl-CoA synthetase-like"/>
    <property type="match status" value="1"/>
</dbReference>
<dbReference type="InterPro" id="IPR025110">
    <property type="entry name" value="AMP-bd_C"/>
</dbReference>
<accession>A0A8G1URR8</accession>
<evidence type="ECO:0000259" key="2">
    <source>
        <dbReference type="Pfam" id="PF13193"/>
    </source>
</evidence>
<comment type="caution">
    <text evidence="3">The sequence shown here is derived from an EMBL/GenBank/DDBJ whole genome shotgun (WGS) entry which is preliminary data.</text>
</comment>
<reference evidence="3 4" key="1">
    <citation type="submission" date="2018-11" db="EMBL/GenBank/DDBJ databases">
        <title>Sequencing the genomes of 1000 actinobacteria strains.</title>
        <authorList>
            <person name="Klenk H.-P."/>
        </authorList>
    </citation>
    <scope>NUCLEOTIDE SEQUENCE [LARGE SCALE GENOMIC DNA]</scope>
    <source>
        <strain evidence="3 4">DSM 44780</strain>
    </source>
</reference>
<evidence type="ECO:0000313" key="3">
    <source>
        <dbReference type="EMBL" id="ROR46562.1"/>
    </source>
</evidence>
<dbReference type="PROSITE" id="PS00455">
    <property type="entry name" value="AMP_BINDING"/>
    <property type="match status" value="1"/>
</dbReference>